<evidence type="ECO:0000313" key="1">
    <source>
        <dbReference type="EMBL" id="TYC99660.1"/>
    </source>
</evidence>
<accession>A0A5D0XT21</accession>
<dbReference type="EMBL" id="VSLD01000002">
    <property type="protein sequence ID" value="TYC99660.1"/>
    <property type="molecule type" value="Genomic_DNA"/>
</dbReference>
<sequence>MKGSAWVITLVLTALAVVAGWFFGLDPAHAVVLAGAGLAAGIANGVLESVDAPRPVLTPLPQPVRGLADLQALEFSLSASEPGMRAILELHSLARDAIAARASAPRTTALNTFAAGTAPSALGPRELRTLIDDLERLVRHNDQTAPTRRTLDEP</sequence>
<proteinExistence type="predicted"/>
<name>A0A5D0XT21_9MICC</name>
<evidence type="ECO:0000313" key="2">
    <source>
        <dbReference type="Proteomes" id="UP000323410"/>
    </source>
</evidence>
<organism evidence="1 2">
    <name type="scientific">Arthrobacter echini</name>
    <dbReference type="NCBI Taxonomy" id="1529066"/>
    <lineage>
        <taxon>Bacteria</taxon>
        <taxon>Bacillati</taxon>
        <taxon>Actinomycetota</taxon>
        <taxon>Actinomycetes</taxon>
        <taxon>Micrococcales</taxon>
        <taxon>Micrococcaceae</taxon>
        <taxon>Arthrobacter</taxon>
    </lineage>
</organism>
<comment type="caution">
    <text evidence="1">The sequence shown here is derived from an EMBL/GenBank/DDBJ whole genome shotgun (WGS) entry which is preliminary data.</text>
</comment>
<gene>
    <name evidence="1" type="ORF">FQ377_06860</name>
</gene>
<dbReference type="Proteomes" id="UP000323410">
    <property type="component" value="Unassembled WGS sequence"/>
</dbReference>
<protein>
    <submittedName>
        <fullName evidence="1">Uncharacterized protein</fullName>
    </submittedName>
</protein>
<reference evidence="1 2" key="1">
    <citation type="submission" date="2019-08" db="EMBL/GenBank/DDBJ databases">
        <title>Genone of Arthrobacter echini P9.</title>
        <authorList>
            <person name="Bowman J.P."/>
        </authorList>
    </citation>
    <scope>NUCLEOTIDE SEQUENCE [LARGE SCALE GENOMIC DNA]</scope>
    <source>
        <strain evidence="1 2">P9</strain>
    </source>
</reference>
<dbReference type="RefSeq" id="WP_148600478.1">
    <property type="nucleotide sequence ID" value="NZ_VSLD01000002.1"/>
</dbReference>
<dbReference type="AlphaFoldDB" id="A0A5D0XT21"/>
<keyword evidence="2" id="KW-1185">Reference proteome</keyword>
<dbReference type="OrthoDB" id="4946483at2"/>